<gene>
    <name evidence="1" type="ORF">PACLA_8A087486</name>
</gene>
<dbReference type="EMBL" id="CACRXK020006198">
    <property type="protein sequence ID" value="CAB4008684.1"/>
    <property type="molecule type" value="Genomic_DNA"/>
</dbReference>
<proteinExistence type="predicted"/>
<evidence type="ECO:0000313" key="1">
    <source>
        <dbReference type="EMBL" id="CAB4008684.1"/>
    </source>
</evidence>
<name>A0A6S7HSX5_PARCT</name>
<organism evidence="1 2">
    <name type="scientific">Paramuricea clavata</name>
    <name type="common">Red gorgonian</name>
    <name type="synonym">Violescent sea-whip</name>
    <dbReference type="NCBI Taxonomy" id="317549"/>
    <lineage>
        <taxon>Eukaryota</taxon>
        <taxon>Metazoa</taxon>
        <taxon>Cnidaria</taxon>
        <taxon>Anthozoa</taxon>
        <taxon>Octocorallia</taxon>
        <taxon>Malacalcyonacea</taxon>
        <taxon>Plexauridae</taxon>
        <taxon>Paramuricea</taxon>
    </lineage>
</organism>
<keyword evidence="2" id="KW-1185">Reference proteome</keyword>
<comment type="caution">
    <text evidence="1">The sequence shown here is derived from an EMBL/GenBank/DDBJ whole genome shotgun (WGS) entry which is preliminary data.</text>
</comment>
<dbReference type="Proteomes" id="UP001152795">
    <property type="component" value="Unassembled WGS sequence"/>
</dbReference>
<dbReference type="OrthoDB" id="6153409at2759"/>
<reference evidence="1" key="1">
    <citation type="submission" date="2020-04" db="EMBL/GenBank/DDBJ databases">
        <authorList>
            <person name="Alioto T."/>
            <person name="Alioto T."/>
            <person name="Gomez Garrido J."/>
        </authorList>
    </citation>
    <scope>NUCLEOTIDE SEQUENCE</scope>
    <source>
        <strain evidence="1">A484AB</strain>
    </source>
</reference>
<accession>A0A6S7HSX5</accession>
<evidence type="ECO:0000313" key="2">
    <source>
        <dbReference type="Proteomes" id="UP001152795"/>
    </source>
</evidence>
<dbReference type="AlphaFoldDB" id="A0A6S7HSX5"/>
<sequence length="154" mass="17403">MKEAHELASKKIRDKGLKAKKSYDRWMRSTVLQPGDRVLVRNLSERGGPAPSRKRRGQRPEPTAMCESNESSSDEEIDDLVVLPTTTSDYPPQPPLCPPAIQPPTANDLVLQNEIPEEYVQLQEDFTIETPNAPPVHDPGHKMLSTRTYMMLRN</sequence>
<protein>
    <submittedName>
        <fullName evidence="1">Uncharacterized protein</fullName>
    </submittedName>
</protein>